<dbReference type="Proteomes" id="UP000004925">
    <property type="component" value="Unassembled WGS sequence"/>
</dbReference>
<dbReference type="AlphaFoldDB" id="A0A0M1VU58"/>
<dbReference type="PROSITE" id="PS51257">
    <property type="entry name" value="PROKAR_LIPOPROTEIN"/>
    <property type="match status" value="1"/>
</dbReference>
<evidence type="ECO:0000313" key="1">
    <source>
        <dbReference type="EMBL" id="EEO39960.1"/>
    </source>
</evidence>
<evidence type="ECO:0008006" key="3">
    <source>
        <dbReference type="Google" id="ProtNLM"/>
    </source>
</evidence>
<dbReference type="EMBL" id="ACDE02000012">
    <property type="protein sequence ID" value="EEO39960.1"/>
    <property type="molecule type" value="Genomic_DNA"/>
</dbReference>
<name>A0A0M1VU58_FUSVC</name>
<evidence type="ECO:0000313" key="2">
    <source>
        <dbReference type="Proteomes" id="UP000004925"/>
    </source>
</evidence>
<dbReference type="HOGENOM" id="CLU_195929_0_0_0"/>
<accession>A0A0M1VU58</accession>
<dbReference type="RefSeq" id="WP_008802791.1">
    <property type="nucleotide sequence ID" value="NZ_KQ235735.1"/>
</dbReference>
<protein>
    <recommendedName>
        <fullName evidence="3">Lipoprotein</fullName>
    </recommendedName>
</protein>
<reference evidence="1 2" key="1">
    <citation type="submission" date="2011-10" db="EMBL/GenBank/DDBJ databases">
        <title>The Genome Sequence of Fusobacterium sp. 4_1_13.</title>
        <authorList>
            <consortium name="The Broad Institute Genome Sequencing Platform"/>
            <person name="Earl A."/>
            <person name="Ward D."/>
            <person name="Feldgarden M."/>
            <person name="Gevers D."/>
            <person name="Strauss J."/>
            <person name="Ambrose C."/>
            <person name="Allen-Vercoe E."/>
            <person name="Young S.K."/>
            <person name="Zeng Q."/>
            <person name="Gargeya S."/>
            <person name="Fitzgerald M."/>
            <person name="Haas B."/>
            <person name="Abouelleil A."/>
            <person name="Alvarado L."/>
            <person name="Arachchi H.M."/>
            <person name="Berlin A."/>
            <person name="Brown A."/>
            <person name="Chapman S.B."/>
            <person name="Chen Z."/>
            <person name="Dunbar C."/>
            <person name="Freedman E."/>
            <person name="Gearin G."/>
            <person name="Goldberg J."/>
            <person name="Griggs A."/>
            <person name="Gujja S."/>
            <person name="Heiman D."/>
            <person name="Howarth C."/>
            <person name="Larson L."/>
            <person name="Lui A."/>
            <person name="MacDonald P.J."/>
            <person name="Montmayeur A."/>
            <person name="Murphy C."/>
            <person name="Neiman D."/>
            <person name="Pearson M."/>
            <person name="Priest M."/>
            <person name="Roberts A."/>
            <person name="Saif S."/>
            <person name="Shea T."/>
            <person name="Shenoy N."/>
            <person name="Sisk P."/>
            <person name="Stolte C."/>
            <person name="Sykes S."/>
            <person name="Wortman J."/>
            <person name="Nusbaum C."/>
            <person name="Birren B."/>
        </authorList>
    </citation>
    <scope>NUCLEOTIDE SEQUENCE [LARGE SCALE GENOMIC DNA]</scope>
    <source>
        <strain evidence="1 2">4_1_13</strain>
    </source>
</reference>
<comment type="caution">
    <text evidence="1">The sequence shown here is derived from an EMBL/GenBank/DDBJ whole genome shotgun (WGS) entry which is preliminary data.</text>
</comment>
<organism evidence="1 2">
    <name type="scientific">Fusobacterium vincentii 4_1_13</name>
    <dbReference type="NCBI Taxonomy" id="469606"/>
    <lineage>
        <taxon>Bacteria</taxon>
        <taxon>Fusobacteriati</taxon>
        <taxon>Fusobacteriota</taxon>
        <taxon>Fusobacteriia</taxon>
        <taxon>Fusobacteriales</taxon>
        <taxon>Fusobacteriaceae</taxon>
        <taxon>Fusobacterium</taxon>
    </lineage>
</organism>
<sequence>MKKIIFLLLIVLSFISCNNREVKKDPGTIIVPLPLKAEYTPPEEIEETLKNKTVRVEKVTKKKFIRKKVIEAPYTEYIFK</sequence>
<proteinExistence type="predicted"/>
<gene>
    <name evidence="1" type="ORF">FSCG_00673</name>
</gene>